<feature type="signal peptide" evidence="2">
    <location>
        <begin position="1"/>
        <end position="26"/>
    </location>
</feature>
<comment type="caution">
    <text evidence="3">The sequence shown here is derived from an EMBL/GenBank/DDBJ whole genome shotgun (WGS) entry which is preliminary data.</text>
</comment>
<evidence type="ECO:0000313" key="3">
    <source>
        <dbReference type="EMBL" id="GGR33379.1"/>
    </source>
</evidence>
<name>A0A918FF72_AGRME</name>
<dbReference type="AlphaFoldDB" id="A0A918FF72"/>
<evidence type="ECO:0000256" key="2">
    <source>
        <dbReference type="SAM" id="SignalP"/>
    </source>
</evidence>
<gene>
    <name evidence="3" type="ORF">GCM10010196_29330</name>
</gene>
<feature type="region of interest" description="Disordered" evidence="1">
    <location>
        <begin position="28"/>
        <end position="51"/>
    </location>
</feature>
<dbReference type="EMBL" id="BMRJ01000003">
    <property type="protein sequence ID" value="GGR33379.1"/>
    <property type="molecule type" value="Genomic_DNA"/>
</dbReference>
<dbReference type="PROSITE" id="PS51257">
    <property type="entry name" value="PROKAR_LIPOPROTEIN"/>
    <property type="match status" value="1"/>
</dbReference>
<evidence type="ECO:0008006" key="5">
    <source>
        <dbReference type="Google" id="ProtNLM"/>
    </source>
</evidence>
<keyword evidence="2" id="KW-0732">Signal</keyword>
<reference evidence="3" key="1">
    <citation type="journal article" date="2014" name="Int. J. Syst. Evol. Microbiol.">
        <title>Complete genome sequence of Corynebacterium casei LMG S-19264T (=DSM 44701T), isolated from a smear-ripened cheese.</title>
        <authorList>
            <consortium name="US DOE Joint Genome Institute (JGI-PGF)"/>
            <person name="Walter F."/>
            <person name="Albersmeier A."/>
            <person name="Kalinowski J."/>
            <person name="Ruckert C."/>
        </authorList>
    </citation>
    <scope>NUCLEOTIDE SEQUENCE</scope>
    <source>
        <strain evidence="3">JCM 3346</strain>
    </source>
</reference>
<evidence type="ECO:0000256" key="1">
    <source>
        <dbReference type="SAM" id="MobiDB-lite"/>
    </source>
</evidence>
<protein>
    <recommendedName>
        <fullName evidence="5">Lipoprotein</fullName>
    </recommendedName>
</protein>
<reference evidence="3" key="2">
    <citation type="submission" date="2020-09" db="EMBL/GenBank/DDBJ databases">
        <authorList>
            <person name="Sun Q."/>
            <person name="Ohkuma M."/>
        </authorList>
    </citation>
    <scope>NUCLEOTIDE SEQUENCE</scope>
    <source>
        <strain evidence="3">JCM 3346</strain>
    </source>
</reference>
<accession>A0A918FF72</accession>
<sequence length="236" mass="25305">MRLMRRTRVGILGAVVATALVLTGCAAEPAPTPTPSPSAAPPVSPTPTPSADPLAAVDALVVRPTVLELRAGEEVVESLDYMSDPSEAVAVLTALFGRPAAEEPYDGGNHRPDGIRHAWGDFVLDERFYDEDRRQRDGYDWLIWPRFAVYFDGPVAEGIALRAHDGSQAGEEWAVLAELPSFDPELRVCVGTSIEAETIQVPGDSPDRANVVATENEDDGTVRWIGAPEMEADGCA</sequence>
<feature type="compositionally biased region" description="Pro residues" evidence="1">
    <location>
        <begin position="30"/>
        <end position="50"/>
    </location>
</feature>
<organism evidence="3 4">
    <name type="scientific">Agromyces mediolanus</name>
    <name type="common">Corynebacterium mediolanum</name>
    <dbReference type="NCBI Taxonomy" id="41986"/>
    <lineage>
        <taxon>Bacteria</taxon>
        <taxon>Bacillati</taxon>
        <taxon>Actinomycetota</taxon>
        <taxon>Actinomycetes</taxon>
        <taxon>Micrococcales</taxon>
        <taxon>Microbacteriaceae</taxon>
        <taxon>Agromyces</taxon>
    </lineage>
</organism>
<proteinExistence type="predicted"/>
<evidence type="ECO:0000313" key="4">
    <source>
        <dbReference type="Proteomes" id="UP000610303"/>
    </source>
</evidence>
<dbReference type="Proteomes" id="UP000610303">
    <property type="component" value="Unassembled WGS sequence"/>
</dbReference>
<keyword evidence="4" id="KW-1185">Reference proteome</keyword>
<feature type="chain" id="PRO_5039716865" description="Lipoprotein" evidence="2">
    <location>
        <begin position="27"/>
        <end position="236"/>
    </location>
</feature>